<dbReference type="InterPro" id="IPR038695">
    <property type="entry name" value="Saro_0823-like_sf"/>
</dbReference>
<dbReference type="RefSeq" id="WP_092590607.1">
    <property type="nucleotide sequence ID" value="NZ_FMXN01000001.1"/>
</dbReference>
<feature type="chain" id="PRO_5011488952" description="DUF192 domain-containing protein" evidence="1">
    <location>
        <begin position="19"/>
        <end position="148"/>
    </location>
</feature>
<reference evidence="3" key="1">
    <citation type="submission" date="2016-10" db="EMBL/GenBank/DDBJ databases">
        <authorList>
            <person name="Varghese N."/>
            <person name="Submissions S."/>
        </authorList>
    </citation>
    <scope>NUCLEOTIDE SEQUENCE [LARGE SCALE GENOMIC DNA]</scope>
    <source>
        <strain evidence="3">CGMCC 1.10824</strain>
    </source>
</reference>
<dbReference type="PANTHER" id="PTHR37953">
    <property type="entry name" value="UPF0127 PROTEIN MJ1496"/>
    <property type="match status" value="1"/>
</dbReference>
<evidence type="ECO:0000313" key="3">
    <source>
        <dbReference type="Proteomes" id="UP000199626"/>
    </source>
</evidence>
<evidence type="ECO:0008006" key="4">
    <source>
        <dbReference type="Google" id="ProtNLM"/>
    </source>
</evidence>
<proteinExistence type="predicted"/>
<protein>
    <recommendedName>
        <fullName evidence="4">DUF192 domain-containing protein</fullName>
    </recommendedName>
</protein>
<organism evidence="2 3">
    <name type="scientific">Pseudidiomarina indica</name>
    <dbReference type="NCBI Taxonomy" id="1159017"/>
    <lineage>
        <taxon>Bacteria</taxon>
        <taxon>Pseudomonadati</taxon>
        <taxon>Pseudomonadota</taxon>
        <taxon>Gammaproteobacteria</taxon>
        <taxon>Alteromonadales</taxon>
        <taxon>Idiomarinaceae</taxon>
        <taxon>Pseudidiomarina</taxon>
    </lineage>
</organism>
<sequence length="148" mass="16803">MKKLMFAALGLMATPAMATTVDLCVADHPHQITVEVADTFESRARGLMGRDHLPEHAGMWFVYDEQRPGDAGFWMYNTYIPLDIAYLNENMEIVSIITMEPCPSIIPEQCPGYRPNVPYYGAIELNKNYFKRYGIGLGRQFKLCDMGE</sequence>
<accession>A0A1G6A390</accession>
<dbReference type="OrthoDB" id="5526466at2"/>
<dbReference type="Proteomes" id="UP000199626">
    <property type="component" value="Unassembled WGS sequence"/>
</dbReference>
<dbReference type="STRING" id="1159017.SAMN02927930_00081"/>
<dbReference type="InterPro" id="IPR003795">
    <property type="entry name" value="DUF192"/>
</dbReference>
<dbReference type="PANTHER" id="PTHR37953:SF1">
    <property type="entry name" value="UPF0127 PROTEIN MJ1496"/>
    <property type="match status" value="1"/>
</dbReference>
<feature type="signal peptide" evidence="1">
    <location>
        <begin position="1"/>
        <end position="18"/>
    </location>
</feature>
<name>A0A1G6A390_9GAMM</name>
<keyword evidence="1" id="KW-0732">Signal</keyword>
<dbReference type="Gene3D" id="2.60.120.1140">
    <property type="entry name" value="Protein of unknown function DUF192"/>
    <property type="match status" value="1"/>
</dbReference>
<dbReference type="AlphaFoldDB" id="A0A1G6A390"/>
<evidence type="ECO:0000256" key="1">
    <source>
        <dbReference type="SAM" id="SignalP"/>
    </source>
</evidence>
<evidence type="ECO:0000313" key="2">
    <source>
        <dbReference type="EMBL" id="SDB02463.1"/>
    </source>
</evidence>
<keyword evidence="3" id="KW-1185">Reference proteome</keyword>
<gene>
    <name evidence="2" type="ORF">SAMN02927930_00081</name>
</gene>
<dbReference type="EMBL" id="FMXN01000001">
    <property type="protein sequence ID" value="SDB02463.1"/>
    <property type="molecule type" value="Genomic_DNA"/>
</dbReference>
<dbReference type="Pfam" id="PF02643">
    <property type="entry name" value="DUF192"/>
    <property type="match status" value="1"/>
</dbReference>